<keyword evidence="5" id="KW-1185">Reference proteome</keyword>
<gene>
    <name evidence="4" type="ORF">P3X46_015632</name>
</gene>
<dbReference type="Pfam" id="PF23403">
    <property type="entry name" value="LTI65_LTI78_N"/>
    <property type="match status" value="1"/>
</dbReference>
<feature type="compositionally biased region" description="Basic and acidic residues" evidence="1">
    <location>
        <begin position="58"/>
        <end position="68"/>
    </location>
</feature>
<name>A0ABQ9M0L0_HEVBR</name>
<proteinExistence type="predicted"/>
<evidence type="ECO:0000313" key="4">
    <source>
        <dbReference type="EMBL" id="KAJ9172389.1"/>
    </source>
</evidence>
<dbReference type="PANTHER" id="PTHR33836">
    <property type="entry name" value="LOW-TEMPERATURE-INDUCED 65 KDA PROTEIN-RELATED"/>
    <property type="match status" value="1"/>
</dbReference>
<feature type="domain" description="LTI65/LTI78 N-terminal" evidence="3">
    <location>
        <begin position="69"/>
        <end position="129"/>
    </location>
</feature>
<evidence type="ECO:0000313" key="5">
    <source>
        <dbReference type="Proteomes" id="UP001174677"/>
    </source>
</evidence>
<evidence type="ECO:0000256" key="1">
    <source>
        <dbReference type="SAM" id="MobiDB-lite"/>
    </source>
</evidence>
<comment type="caution">
    <text evidence="4">The sequence shown here is derived from an EMBL/GenBank/DDBJ whole genome shotgun (WGS) entry which is preliminary data.</text>
</comment>
<feature type="compositionally biased region" description="Acidic residues" evidence="1">
    <location>
        <begin position="108"/>
        <end position="119"/>
    </location>
</feature>
<dbReference type="InterPro" id="IPR037491">
    <property type="entry name" value="LTI78/LTI65"/>
</dbReference>
<dbReference type="EMBL" id="JARPOI010000009">
    <property type="protein sequence ID" value="KAJ9172389.1"/>
    <property type="molecule type" value="Genomic_DNA"/>
</dbReference>
<sequence length="413" mass="44703">MAHPQPRIGAMYPLDGMDRPGEAPRTLFSPTVELLLLVRFIPAGGDLRWSPRATQPLGKEHNMEDDHTPHRKSVLAKVKEKARKWRQTLSKKKHNEDANATPSWGVSLEDEDDEDEDPEYLGAPMYESEMAPVGYKETARQHPRVIHVTPEKHVLTSSVNNSNNSDLKSPSPAKVPNTTTETVAEKLAPAYATVTDTTHAIASKIQSLTLSKSEAPAPAPEPNPSSEASLAPNLTVRTLSPPPASPKAKALIPQAPLAPNLTVRTSSPPPASAPAPAAIATKLANQVPTEMEKAAPTSAPAAVAAHNHPFTSKQIWDKRELVKEYIMQKLEPGEDERALSQVISEAISPRKTPGDASVVEKVKEAVTSLLRKDGSPQRAVYHSAQNSSSHIPISNNAHEVVEEENHGRILQAN</sequence>
<dbReference type="Pfam" id="PF23399">
    <property type="entry name" value="LTI65_PGEED"/>
    <property type="match status" value="1"/>
</dbReference>
<feature type="domain" description="LTI65/LTI78 PGEED repeat" evidence="2">
    <location>
        <begin position="322"/>
        <end position="347"/>
    </location>
</feature>
<feature type="region of interest" description="Disordered" evidence="1">
    <location>
        <begin position="212"/>
        <end position="250"/>
    </location>
</feature>
<evidence type="ECO:0000259" key="2">
    <source>
        <dbReference type="Pfam" id="PF23399"/>
    </source>
</evidence>
<organism evidence="4 5">
    <name type="scientific">Hevea brasiliensis</name>
    <name type="common">Para rubber tree</name>
    <name type="synonym">Siphonia brasiliensis</name>
    <dbReference type="NCBI Taxonomy" id="3981"/>
    <lineage>
        <taxon>Eukaryota</taxon>
        <taxon>Viridiplantae</taxon>
        <taxon>Streptophyta</taxon>
        <taxon>Embryophyta</taxon>
        <taxon>Tracheophyta</taxon>
        <taxon>Spermatophyta</taxon>
        <taxon>Magnoliopsida</taxon>
        <taxon>eudicotyledons</taxon>
        <taxon>Gunneridae</taxon>
        <taxon>Pentapetalae</taxon>
        <taxon>rosids</taxon>
        <taxon>fabids</taxon>
        <taxon>Malpighiales</taxon>
        <taxon>Euphorbiaceae</taxon>
        <taxon>Crotonoideae</taxon>
        <taxon>Micrandreae</taxon>
        <taxon>Hevea</taxon>
    </lineage>
</organism>
<accession>A0ABQ9M0L0</accession>
<dbReference type="PANTHER" id="PTHR33836:SF7">
    <property type="entry name" value="LOW-TEMPERATURE-INDUCED PROTEIN"/>
    <property type="match status" value="1"/>
</dbReference>
<feature type="compositionally biased region" description="Basic residues" evidence="1">
    <location>
        <begin position="69"/>
        <end position="93"/>
    </location>
</feature>
<dbReference type="InterPro" id="IPR057059">
    <property type="entry name" value="LTI65/LTI78_PGEED"/>
</dbReference>
<reference evidence="4" key="1">
    <citation type="journal article" date="2023" name="Plant Biotechnol. J.">
        <title>Chromosome-level wild Hevea brasiliensis genome provides new tools for genomic-assisted breeding and valuable loci to elevate rubber yield.</title>
        <authorList>
            <person name="Cheng H."/>
            <person name="Song X."/>
            <person name="Hu Y."/>
            <person name="Wu T."/>
            <person name="Yang Q."/>
            <person name="An Z."/>
            <person name="Feng S."/>
            <person name="Deng Z."/>
            <person name="Wu W."/>
            <person name="Zeng X."/>
            <person name="Tu M."/>
            <person name="Wang X."/>
            <person name="Huang H."/>
        </authorList>
    </citation>
    <scope>NUCLEOTIDE SEQUENCE</scope>
    <source>
        <strain evidence="4">MT/VB/25A 57/8</strain>
    </source>
</reference>
<dbReference type="InterPro" id="IPR056605">
    <property type="entry name" value="LTI65_LTI78_N"/>
</dbReference>
<feature type="region of interest" description="Disordered" evidence="1">
    <location>
        <begin position="50"/>
        <end position="120"/>
    </location>
</feature>
<protein>
    <submittedName>
        <fullName evidence="4">Uncharacterized protein</fullName>
    </submittedName>
</protein>
<feature type="region of interest" description="Disordered" evidence="1">
    <location>
        <begin position="153"/>
        <end position="181"/>
    </location>
</feature>
<dbReference type="Proteomes" id="UP001174677">
    <property type="component" value="Chromosome 9"/>
</dbReference>
<evidence type="ECO:0000259" key="3">
    <source>
        <dbReference type="Pfam" id="PF23403"/>
    </source>
</evidence>